<accession>S4PGU7</accession>
<reference evidence="2" key="2">
    <citation type="submission" date="2013-05" db="EMBL/GenBank/DDBJ databases">
        <authorList>
            <person name="Carter J.-M."/>
            <person name="Baker S.C."/>
            <person name="Pink R."/>
            <person name="Carter D.R.F."/>
            <person name="Collins A."/>
            <person name="Tomlin J."/>
            <person name="Gibbs M."/>
            <person name="Breuker C.J."/>
        </authorList>
    </citation>
    <scope>NUCLEOTIDE SEQUENCE</scope>
    <source>
        <tissue evidence="2">Ovary</tissue>
    </source>
</reference>
<proteinExistence type="predicted"/>
<organism evidence="2">
    <name type="scientific">Pararge aegeria</name>
    <name type="common">speckled wood butterfly</name>
    <dbReference type="NCBI Taxonomy" id="116150"/>
    <lineage>
        <taxon>Eukaryota</taxon>
        <taxon>Metazoa</taxon>
        <taxon>Ecdysozoa</taxon>
        <taxon>Arthropoda</taxon>
        <taxon>Hexapoda</taxon>
        <taxon>Insecta</taxon>
        <taxon>Pterygota</taxon>
        <taxon>Neoptera</taxon>
        <taxon>Endopterygota</taxon>
        <taxon>Lepidoptera</taxon>
        <taxon>Glossata</taxon>
        <taxon>Ditrysia</taxon>
        <taxon>Papilionoidea</taxon>
        <taxon>Nymphalidae</taxon>
        <taxon>Satyrinae</taxon>
        <taxon>Satyrini</taxon>
        <taxon>Parargina</taxon>
        <taxon>Pararge</taxon>
    </lineage>
</organism>
<feature type="non-terminal residue" evidence="2">
    <location>
        <position position="95"/>
    </location>
</feature>
<feature type="compositionally biased region" description="Basic and acidic residues" evidence="1">
    <location>
        <begin position="33"/>
        <end position="48"/>
    </location>
</feature>
<dbReference type="EMBL" id="GAIX01000689">
    <property type="protein sequence ID" value="JAA91871.1"/>
    <property type="molecule type" value="Transcribed_RNA"/>
</dbReference>
<reference evidence="2" key="1">
    <citation type="journal article" date="2013" name="BMC Genomics">
        <title>Unscrambling butterfly oogenesis.</title>
        <authorList>
            <person name="Carter J.M."/>
            <person name="Baker S.C."/>
            <person name="Pink R."/>
            <person name="Carter D.R."/>
            <person name="Collins A."/>
            <person name="Tomlin J."/>
            <person name="Gibbs M."/>
            <person name="Breuker C.J."/>
        </authorList>
    </citation>
    <scope>NUCLEOTIDE SEQUENCE</scope>
    <source>
        <tissue evidence="2">Ovary</tissue>
    </source>
</reference>
<evidence type="ECO:0000313" key="2">
    <source>
        <dbReference type="EMBL" id="JAA91871.1"/>
    </source>
</evidence>
<dbReference type="AlphaFoldDB" id="S4PGU7"/>
<feature type="compositionally biased region" description="Basic residues" evidence="1">
    <location>
        <begin position="17"/>
        <end position="31"/>
    </location>
</feature>
<evidence type="ECO:0000256" key="1">
    <source>
        <dbReference type="SAM" id="MobiDB-lite"/>
    </source>
</evidence>
<name>S4PGU7_9NEOP</name>
<feature type="compositionally biased region" description="Low complexity" evidence="1">
    <location>
        <begin position="1"/>
        <end position="16"/>
    </location>
</feature>
<feature type="region of interest" description="Disordered" evidence="1">
    <location>
        <begin position="1"/>
        <end position="64"/>
    </location>
</feature>
<sequence>GVAARHGGARAAARRGAAARRARRHGRHPRAPGHTDGRGRLRDGDERAPRHRVRPRLPLQPRQMTDKHCRRILIIKLLKLKTNHVNDNYTFSEKK</sequence>
<feature type="non-terminal residue" evidence="2">
    <location>
        <position position="1"/>
    </location>
</feature>
<protein>
    <submittedName>
        <fullName evidence="2">Uncharacterized protein</fullName>
    </submittedName>
</protein>